<dbReference type="InterPro" id="IPR003400">
    <property type="entry name" value="ExbD"/>
</dbReference>
<evidence type="ECO:0000256" key="3">
    <source>
        <dbReference type="ARBA" id="ARBA00022475"/>
    </source>
</evidence>
<gene>
    <name evidence="8" type="ORF">GCM10007424_28370</name>
</gene>
<keyword evidence="9" id="KW-1185">Reference proteome</keyword>
<organism evidence="8 9">
    <name type="scientific">Flavobacterium suaedae</name>
    <dbReference type="NCBI Taxonomy" id="1767027"/>
    <lineage>
        <taxon>Bacteria</taxon>
        <taxon>Pseudomonadati</taxon>
        <taxon>Bacteroidota</taxon>
        <taxon>Flavobacteriia</taxon>
        <taxon>Flavobacteriales</taxon>
        <taxon>Flavobacteriaceae</taxon>
        <taxon>Flavobacterium</taxon>
    </lineage>
</organism>
<comment type="subcellular location">
    <subcellularLocation>
        <location evidence="1">Cell membrane</location>
        <topology evidence="1">Single-pass membrane protein</topology>
    </subcellularLocation>
    <subcellularLocation>
        <location evidence="7">Cell membrane</location>
        <topology evidence="7">Single-pass type II membrane protein</topology>
    </subcellularLocation>
</comment>
<sequence length="130" mass="14781">MQFRSRNRVTPEFNMSSMTDIVFLLLIFFMLTSTMVTTNALQLNLPKAEGKTENNQNISVNITKDLEYYIDQEPIKEENLEVQITSVMGGAEDKAIVLRVEQGVPIEKAVTVMDIANRNRYKIVLAVNPK</sequence>
<dbReference type="PANTHER" id="PTHR30558">
    <property type="entry name" value="EXBD MEMBRANE COMPONENT OF PMF-DRIVEN MACROMOLECULE IMPORT SYSTEM"/>
    <property type="match status" value="1"/>
</dbReference>
<evidence type="ECO:0000256" key="6">
    <source>
        <dbReference type="ARBA" id="ARBA00023136"/>
    </source>
</evidence>
<proteinExistence type="inferred from homology"/>
<dbReference type="Pfam" id="PF02472">
    <property type="entry name" value="ExbD"/>
    <property type="match status" value="1"/>
</dbReference>
<reference evidence="9" key="1">
    <citation type="journal article" date="2019" name="Int. J. Syst. Evol. Microbiol.">
        <title>The Global Catalogue of Microorganisms (GCM) 10K type strain sequencing project: providing services to taxonomists for standard genome sequencing and annotation.</title>
        <authorList>
            <consortium name="The Broad Institute Genomics Platform"/>
            <consortium name="The Broad Institute Genome Sequencing Center for Infectious Disease"/>
            <person name="Wu L."/>
            <person name="Ma J."/>
        </authorList>
    </citation>
    <scope>NUCLEOTIDE SEQUENCE [LARGE SCALE GENOMIC DNA]</scope>
    <source>
        <strain evidence="9">CGMCC 1.15461</strain>
    </source>
</reference>
<dbReference type="PANTHER" id="PTHR30558:SF3">
    <property type="entry name" value="BIOPOLYMER TRANSPORT PROTEIN EXBD-RELATED"/>
    <property type="match status" value="1"/>
</dbReference>
<keyword evidence="3" id="KW-1003">Cell membrane</keyword>
<comment type="similarity">
    <text evidence="2 7">Belongs to the ExbD/TolR family.</text>
</comment>
<dbReference type="Gene3D" id="3.30.420.270">
    <property type="match status" value="1"/>
</dbReference>
<keyword evidence="6" id="KW-0472">Membrane</keyword>
<keyword evidence="4 7" id="KW-0812">Transmembrane</keyword>
<keyword evidence="7" id="KW-0813">Transport</keyword>
<accession>A0ABQ1K3D5</accession>
<name>A0ABQ1K3D5_9FLAO</name>
<evidence type="ECO:0000256" key="4">
    <source>
        <dbReference type="ARBA" id="ARBA00022692"/>
    </source>
</evidence>
<protein>
    <submittedName>
        <fullName evidence="8">Biopolymer transporter ExbD</fullName>
    </submittedName>
</protein>
<evidence type="ECO:0000313" key="8">
    <source>
        <dbReference type="EMBL" id="GGB86612.1"/>
    </source>
</evidence>
<dbReference type="RefSeq" id="WP_188621983.1">
    <property type="nucleotide sequence ID" value="NZ_BMJE01000009.1"/>
</dbReference>
<evidence type="ECO:0000313" key="9">
    <source>
        <dbReference type="Proteomes" id="UP000615760"/>
    </source>
</evidence>
<evidence type="ECO:0000256" key="1">
    <source>
        <dbReference type="ARBA" id="ARBA00004162"/>
    </source>
</evidence>
<evidence type="ECO:0000256" key="2">
    <source>
        <dbReference type="ARBA" id="ARBA00005811"/>
    </source>
</evidence>
<comment type="caution">
    <text evidence="8">The sequence shown here is derived from an EMBL/GenBank/DDBJ whole genome shotgun (WGS) entry which is preliminary data.</text>
</comment>
<evidence type="ECO:0000256" key="5">
    <source>
        <dbReference type="ARBA" id="ARBA00022989"/>
    </source>
</evidence>
<keyword evidence="5" id="KW-1133">Transmembrane helix</keyword>
<evidence type="ECO:0000256" key="7">
    <source>
        <dbReference type="RuleBase" id="RU003879"/>
    </source>
</evidence>
<keyword evidence="7" id="KW-0653">Protein transport</keyword>
<dbReference type="EMBL" id="BMJE01000009">
    <property type="protein sequence ID" value="GGB86612.1"/>
    <property type="molecule type" value="Genomic_DNA"/>
</dbReference>
<dbReference type="Proteomes" id="UP000615760">
    <property type="component" value="Unassembled WGS sequence"/>
</dbReference>